<dbReference type="Gene3D" id="3.40.50.150">
    <property type="entry name" value="Vaccinia Virus protein VP39"/>
    <property type="match status" value="1"/>
</dbReference>
<accession>A0AB73BVW4</accession>
<dbReference type="EMBL" id="JAAC01000102">
    <property type="protein sequence ID" value="KDE62992.1"/>
    <property type="molecule type" value="Genomic_DNA"/>
</dbReference>
<sequence length="379" mass="43793">MYSRLKIAKELLHAKGVIFLSIDDNEFSQLKMLCDEIFDENNNVANFCIIRAEGGGMAKQVIKGHDYCLVYAKDIFSFSPLAKEKDIRGKIVEKDKIKYWIQEDWLRKEFGKYGNCHYEEVLQYKGEKVKKEIDEGLKNGEYVLIPKSNGMNIVGKLRRLDKDSSKFYSILKHLNKSGANELKELKVEFDYPKPSSLIKELVSGATFFSDRKEAIVLDFFAGSGTTGHAVMQLNKEDGGNRKYILCTNNENNICEEVTYQRLKNIQEDLPHNLKYCKTDFIPKFSDDEESVSDKMMEHIRELIELEYAIEIDGKKYIVLNDEEGLDEAISKIENDGKLFVRSGIFLSRSNQRILEEKGVSIIEIPEYYFREELKEVGEL</sequence>
<dbReference type="GO" id="GO:0008170">
    <property type="term" value="F:N-methyltransferase activity"/>
    <property type="evidence" value="ECO:0007669"/>
    <property type="project" value="InterPro"/>
</dbReference>
<evidence type="ECO:0000256" key="2">
    <source>
        <dbReference type="ARBA" id="ARBA00022679"/>
    </source>
</evidence>
<evidence type="ECO:0000313" key="6">
    <source>
        <dbReference type="Proteomes" id="UP000027473"/>
    </source>
</evidence>
<evidence type="ECO:0000259" key="4">
    <source>
        <dbReference type="Pfam" id="PF01555"/>
    </source>
</evidence>
<keyword evidence="3" id="KW-0949">S-adenosyl-L-methionine</keyword>
<dbReference type="SUPFAM" id="SSF53335">
    <property type="entry name" value="S-adenosyl-L-methionine-dependent methyltransferases"/>
    <property type="match status" value="1"/>
</dbReference>
<proteinExistence type="predicted"/>
<dbReference type="Pfam" id="PF01555">
    <property type="entry name" value="N6_N4_Mtase"/>
    <property type="match status" value="1"/>
</dbReference>
<keyword evidence="1" id="KW-0489">Methyltransferase</keyword>
<organism evidence="5 6">
    <name type="scientific">Fusobacterium necrophorum BL</name>
    <dbReference type="NCBI Taxonomy" id="1441732"/>
    <lineage>
        <taxon>Bacteria</taxon>
        <taxon>Fusobacteriati</taxon>
        <taxon>Fusobacteriota</taxon>
        <taxon>Fusobacteriia</taxon>
        <taxon>Fusobacteriales</taxon>
        <taxon>Fusobacteriaceae</taxon>
        <taxon>Fusobacterium</taxon>
    </lineage>
</organism>
<comment type="caution">
    <text evidence="5">The sequence shown here is derived from an EMBL/GenBank/DDBJ whole genome shotgun (WGS) entry which is preliminary data.</text>
</comment>
<dbReference type="InterPro" id="IPR002295">
    <property type="entry name" value="N4/N6-MTase_EcoPI_Mod-like"/>
</dbReference>
<dbReference type="PRINTS" id="PR00506">
    <property type="entry name" value="D21N6MTFRASE"/>
</dbReference>
<dbReference type="Proteomes" id="UP000027473">
    <property type="component" value="Unassembled WGS sequence"/>
</dbReference>
<feature type="domain" description="DNA methylase N-4/N-6" evidence="4">
    <location>
        <begin position="1"/>
        <end position="250"/>
    </location>
</feature>
<dbReference type="RefSeq" id="WP_261659004.1">
    <property type="nucleotide sequence ID" value="NZ_JAAC01000102.1"/>
</dbReference>
<evidence type="ECO:0000256" key="1">
    <source>
        <dbReference type="ARBA" id="ARBA00022603"/>
    </source>
</evidence>
<evidence type="ECO:0000313" key="5">
    <source>
        <dbReference type="EMBL" id="KDE62992.1"/>
    </source>
</evidence>
<dbReference type="InterPro" id="IPR002941">
    <property type="entry name" value="DNA_methylase_N4/N6"/>
</dbReference>
<dbReference type="GO" id="GO:0032259">
    <property type="term" value="P:methylation"/>
    <property type="evidence" value="ECO:0007669"/>
    <property type="project" value="UniProtKB-KW"/>
</dbReference>
<protein>
    <recommendedName>
        <fullName evidence="4">DNA methylase N-4/N-6 domain-containing protein</fullName>
    </recommendedName>
</protein>
<gene>
    <name evidence="5" type="ORF">FUSO3_06365</name>
</gene>
<dbReference type="InterPro" id="IPR029063">
    <property type="entry name" value="SAM-dependent_MTases_sf"/>
</dbReference>
<keyword evidence="2" id="KW-0808">Transferase</keyword>
<evidence type="ECO:0000256" key="3">
    <source>
        <dbReference type="ARBA" id="ARBA00022691"/>
    </source>
</evidence>
<dbReference type="AlphaFoldDB" id="A0AB73BVW4"/>
<dbReference type="GO" id="GO:0003677">
    <property type="term" value="F:DNA binding"/>
    <property type="evidence" value="ECO:0007669"/>
    <property type="project" value="InterPro"/>
</dbReference>
<reference evidence="5 6" key="1">
    <citation type="submission" date="2014-01" db="EMBL/GenBank/DDBJ databases">
        <title>Comparative genomics of Fusobacterium necrophorum wild isolates.</title>
        <authorList>
            <person name="Kittichotirat W."/>
            <person name="Bumgarner R.E."/>
            <person name="Lawrence P."/>
        </authorList>
    </citation>
    <scope>NUCLEOTIDE SEQUENCE [LARGE SCALE GENOMIC DNA]</scope>
    <source>
        <strain evidence="5 6">BL</strain>
    </source>
</reference>
<name>A0AB73BVW4_9FUSO</name>